<sequence>MTMDGIVRLVPIRTFLTALAVAGLVAVSGCSSGPAGDSAVTQTAVASPTQRATSGPAPMTAKQAAVRYLAIVKPYNVALESLEQAVNGGQPIATLRTSAAKVAAANKTQISRLANTKWPAAVRTPIKELRAESLKAQPYWLEAAKAQTQDALIQQVLKAARHNGADAGNTIRRLLDLGKYDESDYS</sequence>
<reference evidence="1 2" key="1">
    <citation type="submission" date="2021-01" db="EMBL/GenBank/DDBJ databases">
        <title>Whole genome shotgun sequence of Planotetraspora phitsanulokensis NBRC 104273.</title>
        <authorList>
            <person name="Komaki H."/>
            <person name="Tamura T."/>
        </authorList>
    </citation>
    <scope>NUCLEOTIDE SEQUENCE [LARGE SCALE GENOMIC DNA]</scope>
    <source>
        <strain evidence="1 2">NBRC 104273</strain>
    </source>
</reference>
<dbReference type="AlphaFoldDB" id="A0A8J3UE16"/>
<protein>
    <submittedName>
        <fullName evidence="1">Uncharacterized protein</fullName>
    </submittedName>
</protein>
<evidence type="ECO:0000313" key="1">
    <source>
        <dbReference type="EMBL" id="GII42791.1"/>
    </source>
</evidence>
<keyword evidence="2" id="KW-1185">Reference proteome</keyword>
<accession>A0A8J3UE16</accession>
<organism evidence="1 2">
    <name type="scientific">Planotetraspora phitsanulokensis</name>
    <dbReference type="NCBI Taxonomy" id="575192"/>
    <lineage>
        <taxon>Bacteria</taxon>
        <taxon>Bacillati</taxon>
        <taxon>Actinomycetota</taxon>
        <taxon>Actinomycetes</taxon>
        <taxon>Streptosporangiales</taxon>
        <taxon>Streptosporangiaceae</taxon>
        <taxon>Planotetraspora</taxon>
    </lineage>
</organism>
<evidence type="ECO:0000313" key="2">
    <source>
        <dbReference type="Proteomes" id="UP000622547"/>
    </source>
</evidence>
<proteinExistence type="predicted"/>
<comment type="caution">
    <text evidence="1">The sequence shown here is derived from an EMBL/GenBank/DDBJ whole genome shotgun (WGS) entry which is preliminary data.</text>
</comment>
<name>A0A8J3UE16_9ACTN</name>
<dbReference type="EMBL" id="BOOP01000047">
    <property type="protein sequence ID" value="GII42791.1"/>
    <property type="molecule type" value="Genomic_DNA"/>
</dbReference>
<gene>
    <name evidence="1" type="ORF">Pph01_77940</name>
</gene>
<dbReference type="Proteomes" id="UP000622547">
    <property type="component" value="Unassembled WGS sequence"/>
</dbReference>